<dbReference type="CTD" id="20213332"/>
<protein>
    <recommendedName>
        <fullName evidence="1">NadR/Ttd14 AAA domain-containing protein</fullName>
    </recommendedName>
</protein>
<dbReference type="eggNOG" id="ENOG502QVQD">
    <property type="taxonomic scope" value="Eukaryota"/>
</dbReference>
<dbReference type="PANTHER" id="PTHR34932">
    <property type="entry name" value="TRPL TRANSLOCATION DEFECT PROTEIN 14"/>
    <property type="match status" value="1"/>
</dbReference>
<dbReference type="GO" id="GO:0035091">
    <property type="term" value="F:phosphatidylinositol binding"/>
    <property type="evidence" value="ECO:0000318"/>
    <property type="project" value="GO_Central"/>
</dbReference>
<dbReference type="AlphaFoldDB" id="T1FWY4"/>
<dbReference type="GO" id="GO:0005525">
    <property type="term" value="F:GTP binding"/>
    <property type="evidence" value="ECO:0000318"/>
    <property type="project" value="GO_Central"/>
</dbReference>
<dbReference type="InterPro" id="IPR053227">
    <property type="entry name" value="TRPL-trafficking_regulator"/>
</dbReference>
<accession>T1FWY4</accession>
<gene>
    <name evidence="3" type="primary">20213332</name>
    <name evidence="2" type="ORF">HELRODRAFT_62277</name>
</gene>
<reference evidence="4" key="1">
    <citation type="submission" date="2012-12" db="EMBL/GenBank/DDBJ databases">
        <authorList>
            <person name="Hellsten U."/>
            <person name="Grimwood J."/>
            <person name="Chapman J.A."/>
            <person name="Shapiro H."/>
            <person name="Aerts A."/>
            <person name="Otillar R.P."/>
            <person name="Terry A.Y."/>
            <person name="Boore J.L."/>
            <person name="Simakov O."/>
            <person name="Marletaz F."/>
            <person name="Cho S.-J."/>
            <person name="Edsinger-Gonzales E."/>
            <person name="Havlak P."/>
            <person name="Kuo D.-H."/>
            <person name="Larsson T."/>
            <person name="Lv J."/>
            <person name="Arendt D."/>
            <person name="Savage R."/>
            <person name="Osoegawa K."/>
            <person name="de Jong P."/>
            <person name="Lindberg D.R."/>
            <person name="Seaver E.C."/>
            <person name="Weisblat D.A."/>
            <person name="Putnam N.H."/>
            <person name="Grigoriev I.V."/>
            <person name="Rokhsar D.S."/>
        </authorList>
    </citation>
    <scope>NUCLEOTIDE SEQUENCE</scope>
</reference>
<dbReference type="RefSeq" id="XP_009009361.1">
    <property type="nucleotide sequence ID" value="XM_009011113.1"/>
</dbReference>
<sequence>STKNTKYFSFVTSAGPCGGKTSGLAVLTQFFEQAGWKVYRVPETNAILMNVGVKFGELKGADSKKFLFQTNIMRTTMRLEKTFFDLSNTSSVPCLVLCDGGVMDIAAHISHDTWEQLKMDNHWHEVYLRDRRYDQIIHLVTSAKGASTFYQAQHNPILESIDQAISLDDRIADAWLGHPYYYIIDNSTNFEKKMLRTLAAVCLRVGVPFSDGNLNDVKKQKFLVDSLGNMLVNYQEFICVYNILTTGKPHVHARVKKQGQNGYWTFIHSVEHVPHHQESDFSTRISATEYKLLLLLKDPEYSELCVKSRYFLWKDLYFRLDIFEENNPSRLSKFDTCFGK</sequence>
<evidence type="ECO:0000313" key="3">
    <source>
        <dbReference type="EnsemblMetazoa" id="HelroP62277"/>
    </source>
</evidence>
<dbReference type="EMBL" id="KB095811">
    <property type="protein sequence ID" value="ESO12641.1"/>
    <property type="molecule type" value="Genomic_DNA"/>
</dbReference>
<dbReference type="InParanoid" id="T1FWY4"/>
<evidence type="ECO:0000259" key="1">
    <source>
        <dbReference type="Pfam" id="PF13521"/>
    </source>
</evidence>
<dbReference type="PANTHER" id="PTHR34932:SF1">
    <property type="entry name" value="TRPL TRANSLOCATION DEFECT PROTEIN 14"/>
    <property type="match status" value="1"/>
</dbReference>
<reference evidence="2 4" key="2">
    <citation type="journal article" date="2013" name="Nature">
        <title>Insights into bilaterian evolution from three spiralian genomes.</title>
        <authorList>
            <person name="Simakov O."/>
            <person name="Marletaz F."/>
            <person name="Cho S.J."/>
            <person name="Edsinger-Gonzales E."/>
            <person name="Havlak P."/>
            <person name="Hellsten U."/>
            <person name="Kuo D.H."/>
            <person name="Larsson T."/>
            <person name="Lv J."/>
            <person name="Arendt D."/>
            <person name="Savage R."/>
            <person name="Osoegawa K."/>
            <person name="de Jong P."/>
            <person name="Grimwood J."/>
            <person name="Chapman J.A."/>
            <person name="Shapiro H."/>
            <person name="Aerts A."/>
            <person name="Otillar R.P."/>
            <person name="Terry A.Y."/>
            <person name="Boore J.L."/>
            <person name="Grigoriev I.V."/>
            <person name="Lindberg D.R."/>
            <person name="Seaver E.C."/>
            <person name="Weisblat D.A."/>
            <person name="Putnam N.H."/>
            <person name="Rokhsar D.S."/>
        </authorList>
    </citation>
    <scope>NUCLEOTIDE SEQUENCE</scope>
</reference>
<evidence type="ECO:0000313" key="2">
    <source>
        <dbReference type="EMBL" id="ESO12641.1"/>
    </source>
</evidence>
<dbReference type="OMA" id="NSANCHF"/>
<dbReference type="OrthoDB" id="6375174at2759"/>
<dbReference type="GeneID" id="20213332"/>
<dbReference type="Proteomes" id="UP000015101">
    <property type="component" value="Unassembled WGS sequence"/>
</dbReference>
<dbReference type="EMBL" id="AMQM01000212">
    <property type="status" value="NOT_ANNOTATED_CDS"/>
    <property type="molecule type" value="Genomic_DNA"/>
</dbReference>
<name>T1FWY4_HELRO</name>
<dbReference type="Gene3D" id="2.40.320.10">
    <property type="entry name" value="Hypothetical Protein Pfu-838710-001"/>
    <property type="match status" value="1"/>
</dbReference>
<feature type="domain" description="NadR/Ttd14 AAA" evidence="1">
    <location>
        <begin position="15"/>
        <end position="192"/>
    </location>
</feature>
<organism evidence="3 4">
    <name type="scientific">Helobdella robusta</name>
    <name type="common">Californian leech</name>
    <dbReference type="NCBI Taxonomy" id="6412"/>
    <lineage>
        <taxon>Eukaryota</taxon>
        <taxon>Metazoa</taxon>
        <taxon>Spiralia</taxon>
        <taxon>Lophotrochozoa</taxon>
        <taxon>Annelida</taxon>
        <taxon>Clitellata</taxon>
        <taxon>Hirudinea</taxon>
        <taxon>Rhynchobdellida</taxon>
        <taxon>Glossiphoniidae</taxon>
        <taxon>Helobdella</taxon>
    </lineage>
</organism>
<proteinExistence type="predicted"/>
<evidence type="ECO:0000313" key="4">
    <source>
        <dbReference type="Proteomes" id="UP000015101"/>
    </source>
</evidence>
<dbReference type="FunCoup" id="T1FWY4">
    <property type="interactions" value="262"/>
</dbReference>
<reference evidence="3" key="3">
    <citation type="submission" date="2015-06" db="UniProtKB">
        <authorList>
            <consortium name="EnsemblMetazoa"/>
        </authorList>
    </citation>
    <scope>IDENTIFICATION</scope>
</reference>
<dbReference type="KEGG" id="hro:HELRODRAFT_62277"/>
<dbReference type="GO" id="GO:0070300">
    <property type="term" value="F:phosphatidic acid binding"/>
    <property type="evidence" value="ECO:0000318"/>
    <property type="project" value="GO_Central"/>
</dbReference>
<dbReference type="InterPro" id="IPR038727">
    <property type="entry name" value="NadR/Ttd14_AAA_dom"/>
</dbReference>
<keyword evidence="4" id="KW-1185">Reference proteome</keyword>
<dbReference type="HOGENOM" id="CLU_037796_0_1_1"/>
<dbReference type="Pfam" id="PF13521">
    <property type="entry name" value="AAA_28"/>
    <property type="match status" value="1"/>
</dbReference>
<dbReference type="EnsemblMetazoa" id="HelroT62277">
    <property type="protein sequence ID" value="HelroP62277"/>
    <property type="gene ID" value="HelroG62277"/>
</dbReference>